<dbReference type="InterPro" id="IPR001789">
    <property type="entry name" value="Sig_transdc_resp-reg_receiver"/>
</dbReference>
<dbReference type="Gene3D" id="3.40.50.2300">
    <property type="match status" value="1"/>
</dbReference>
<evidence type="ECO:0000256" key="2">
    <source>
        <dbReference type="ARBA" id="ARBA00023012"/>
    </source>
</evidence>
<dbReference type="GO" id="GO:0032993">
    <property type="term" value="C:protein-DNA complex"/>
    <property type="evidence" value="ECO:0007669"/>
    <property type="project" value="TreeGrafter"/>
</dbReference>
<dbReference type="SUPFAM" id="SSF52172">
    <property type="entry name" value="CheY-like"/>
    <property type="match status" value="1"/>
</dbReference>
<dbReference type="PROSITE" id="PS50110">
    <property type="entry name" value="RESPONSE_REGULATORY"/>
    <property type="match status" value="1"/>
</dbReference>
<keyword evidence="3" id="KW-0805">Transcription regulation</keyword>
<evidence type="ECO:0000256" key="7">
    <source>
        <dbReference type="PROSITE-ProRule" id="PRU01091"/>
    </source>
</evidence>
<evidence type="ECO:0000256" key="6">
    <source>
        <dbReference type="PROSITE-ProRule" id="PRU00169"/>
    </source>
</evidence>
<dbReference type="Pfam" id="PF00072">
    <property type="entry name" value="Response_reg"/>
    <property type="match status" value="1"/>
</dbReference>
<accession>A0A0R3MKI0</accession>
<keyword evidence="2" id="KW-0902">Two-component regulatory system</keyword>
<keyword evidence="5" id="KW-0804">Transcription</keyword>
<dbReference type="RefSeq" id="WP_057847106.1">
    <property type="nucleotide sequence ID" value="NZ_LLYA01000193.1"/>
</dbReference>
<dbReference type="GO" id="GO:0005829">
    <property type="term" value="C:cytosol"/>
    <property type="evidence" value="ECO:0007669"/>
    <property type="project" value="TreeGrafter"/>
</dbReference>
<dbReference type="InterPro" id="IPR011006">
    <property type="entry name" value="CheY-like_superfamily"/>
</dbReference>
<evidence type="ECO:0000256" key="4">
    <source>
        <dbReference type="ARBA" id="ARBA00023125"/>
    </source>
</evidence>
<keyword evidence="11" id="KW-1185">Reference proteome</keyword>
<dbReference type="SMART" id="SM00862">
    <property type="entry name" value="Trans_reg_C"/>
    <property type="match status" value="1"/>
</dbReference>
<dbReference type="Pfam" id="PF00486">
    <property type="entry name" value="Trans_reg_C"/>
    <property type="match status" value="1"/>
</dbReference>
<gene>
    <name evidence="10" type="ORF">CQ13_34735</name>
</gene>
<dbReference type="InterPro" id="IPR039420">
    <property type="entry name" value="WalR-like"/>
</dbReference>
<dbReference type="Gene3D" id="1.10.10.10">
    <property type="entry name" value="Winged helix-like DNA-binding domain superfamily/Winged helix DNA-binding domain"/>
    <property type="match status" value="1"/>
</dbReference>
<evidence type="ECO:0000313" key="10">
    <source>
        <dbReference type="EMBL" id="KRR18639.1"/>
    </source>
</evidence>
<keyword evidence="1 6" id="KW-0597">Phosphoprotein</keyword>
<feature type="domain" description="Response regulatory" evidence="8">
    <location>
        <begin position="2"/>
        <end position="116"/>
    </location>
</feature>
<sequence>MRLLLVEDETSLAEELAGVLRRADFAVDTCATAAEAREAGLIEPYDAVILDLGLPDGNGLDVLADWRAQKSLLPVLILTAHDRFADLVAGFRAGADDFLAKPFRNEEVVLRLMALIRRSAGGAQGPIVCGDLALDAASGEVTMSGLPLKLTAFERRVLRYLLIKQPAVVSRTELSDHVYERDTDRNFNSIEVIVSRLRRKIAPCQIETVRGEGYRLDAGHGD</sequence>
<feature type="modified residue" description="4-aspartylphosphate" evidence="6">
    <location>
        <position position="51"/>
    </location>
</feature>
<dbReference type="Proteomes" id="UP000052023">
    <property type="component" value="Unassembled WGS sequence"/>
</dbReference>
<evidence type="ECO:0000256" key="5">
    <source>
        <dbReference type="ARBA" id="ARBA00023163"/>
    </source>
</evidence>
<reference evidence="10 11" key="1">
    <citation type="submission" date="2014-03" db="EMBL/GenBank/DDBJ databases">
        <title>Bradyrhizobium valentinum sp. nov., isolated from effective nodules of Lupinus mariae-josephae, a lupine endemic of basic-lime soils in Eastern Spain.</title>
        <authorList>
            <person name="Duran D."/>
            <person name="Rey L."/>
            <person name="Navarro A."/>
            <person name="Busquets A."/>
            <person name="Imperial J."/>
            <person name="Ruiz-Argueso T."/>
        </authorList>
    </citation>
    <scope>NUCLEOTIDE SEQUENCE [LARGE SCALE GENOMIC DNA]</scope>
    <source>
        <strain evidence="10 11">Ro19</strain>
    </source>
</reference>
<dbReference type="FunFam" id="3.40.50.2300:FF:000002">
    <property type="entry name" value="DNA-binding response regulator PhoP"/>
    <property type="match status" value="1"/>
</dbReference>
<dbReference type="PANTHER" id="PTHR48111:SF37">
    <property type="entry name" value="RESPONSE REGULATOR PROTEIN CARR"/>
    <property type="match status" value="1"/>
</dbReference>
<dbReference type="CDD" id="cd00383">
    <property type="entry name" value="trans_reg_C"/>
    <property type="match status" value="1"/>
</dbReference>
<evidence type="ECO:0000256" key="3">
    <source>
        <dbReference type="ARBA" id="ARBA00023015"/>
    </source>
</evidence>
<dbReference type="GO" id="GO:0000976">
    <property type="term" value="F:transcription cis-regulatory region binding"/>
    <property type="evidence" value="ECO:0007669"/>
    <property type="project" value="TreeGrafter"/>
</dbReference>
<evidence type="ECO:0000259" key="8">
    <source>
        <dbReference type="PROSITE" id="PS50110"/>
    </source>
</evidence>
<dbReference type="GO" id="GO:0006355">
    <property type="term" value="P:regulation of DNA-templated transcription"/>
    <property type="evidence" value="ECO:0007669"/>
    <property type="project" value="InterPro"/>
</dbReference>
<protein>
    <submittedName>
        <fullName evidence="10">Two-component system response regulator</fullName>
    </submittedName>
</protein>
<comment type="caution">
    <text evidence="10">The sequence shown here is derived from an EMBL/GenBank/DDBJ whole genome shotgun (WGS) entry which is preliminary data.</text>
</comment>
<dbReference type="InterPro" id="IPR036388">
    <property type="entry name" value="WH-like_DNA-bd_sf"/>
</dbReference>
<dbReference type="PROSITE" id="PS51755">
    <property type="entry name" value="OMPR_PHOB"/>
    <property type="match status" value="1"/>
</dbReference>
<evidence type="ECO:0000256" key="1">
    <source>
        <dbReference type="ARBA" id="ARBA00022553"/>
    </source>
</evidence>
<organism evidence="10 11">
    <name type="scientific">Bradyrhizobium retamae</name>
    <dbReference type="NCBI Taxonomy" id="1300035"/>
    <lineage>
        <taxon>Bacteria</taxon>
        <taxon>Pseudomonadati</taxon>
        <taxon>Pseudomonadota</taxon>
        <taxon>Alphaproteobacteria</taxon>
        <taxon>Hyphomicrobiales</taxon>
        <taxon>Nitrobacteraceae</taxon>
        <taxon>Bradyrhizobium</taxon>
    </lineage>
</organism>
<dbReference type="GO" id="GO:0000156">
    <property type="term" value="F:phosphorelay response regulator activity"/>
    <property type="evidence" value="ECO:0007669"/>
    <property type="project" value="TreeGrafter"/>
</dbReference>
<evidence type="ECO:0000259" key="9">
    <source>
        <dbReference type="PROSITE" id="PS51755"/>
    </source>
</evidence>
<dbReference type="AlphaFoldDB" id="A0A0R3MKI0"/>
<feature type="DNA-binding region" description="OmpR/PhoB-type" evidence="7">
    <location>
        <begin position="124"/>
        <end position="218"/>
    </location>
</feature>
<dbReference type="SMART" id="SM00448">
    <property type="entry name" value="REC"/>
    <property type="match status" value="1"/>
</dbReference>
<name>A0A0R3MKI0_9BRAD</name>
<evidence type="ECO:0000313" key="11">
    <source>
        <dbReference type="Proteomes" id="UP000052023"/>
    </source>
</evidence>
<feature type="domain" description="OmpR/PhoB-type" evidence="9">
    <location>
        <begin position="124"/>
        <end position="218"/>
    </location>
</feature>
<proteinExistence type="predicted"/>
<dbReference type="EMBL" id="LLYA01000193">
    <property type="protein sequence ID" value="KRR18639.1"/>
    <property type="molecule type" value="Genomic_DNA"/>
</dbReference>
<dbReference type="InterPro" id="IPR001867">
    <property type="entry name" value="OmpR/PhoB-type_DNA-bd"/>
</dbReference>
<keyword evidence="4 7" id="KW-0238">DNA-binding</keyword>
<dbReference type="OrthoDB" id="9802426at2"/>
<dbReference type="PANTHER" id="PTHR48111">
    <property type="entry name" value="REGULATOR OF RPOS"/>
    <property type="match status" value="1"/>
</dbReference>